<dbReference type="HOGENOM" id="CLU_2358695_0_0_9"/>
<dbReference type="EMBL" id="CP000448">
    <property type="protein sequence ID" value="ABI68964.1"/>
    <property type="molecule type" value="Genomic_DNA"/>
</dbReference>
<dbReference type="KEGG" id="swo:Swol_1666"/>
<name>Q0AWE0_SYNWW</name>
<accession>Q0AWE0</accession>
<organism evidence="1 2">
    <name type="scientific">Syntrophomonas wolfei subsp. wolfei (strain DSM 2245B / Goettingen)</name>
    <dbReference type="NCBI Taxonomy" id="335541"/>
    <lineage>
        <taxon>Bacteria</taxon>
        <taxon>Bacillati</taxon>
        <taxon>Bacillota</taxon>
        <taxon>Clostridia</taxon>
        <taxon>Eubacteriales</taxon>
        <taxon>Syntrophomonadaceae</taxon>
        <taxon>Syntrophomonas</taxon>
    </lineage>
</organism>
<evidence type="ECO:0000313" key="2">
    <source>
        <dbReference type="Proteomes" id="UP000001968"/>
    </source>
</evidence>
<reference evidence="2" key="1">
    <citation type="journal article" date="2010" name="Environ. Microbiol.">
        <title>The genome of Syntrophomonas wolfei: new insights into syntrophic metabolism and biohydrogen production.</title>
        <authorList>
            <person name="Sieber J.R."/>
            <person name="Sims D.R."/>
            <person name="Han C."/>
            <person name="Kim E."/>
            <person name="Lykidis A."/>
            <person name="Lapidus A.L."/>
            <person name="McDonnald E."/>
            <person name="Rohlin L."/>
            <person name="Culley D.E."/>
            <person name="Gunsalus R."/>
            <person name="McInerney M.J."/>
        </authorList>
    </citation>
    <scope>NUCLEOTIDE SEQUENCE [LARGE SCALE GENOMIC DNA]</scope>
    <source>
        <strain evidence="2">DSM 2245B / Goettingen</strain>
    </source>
</reference>
<sequence length="96" mass="10624">MEILPRAIPRLGKWGEVLWSFANGYDRSPVVPMGEESIIKSVGNSITTPRDLENKIYLSVKAVFNPDGDVNQLQLYGKMARNMKSTGSRIFAALPA</sequence>
<evidence type="ECO:0000313" key="1">
    <source>
        <dbReference type="EMBL" id="ABI68964.1"/>
    </source>
</evidence>
<dbReference type="eggNOG" id="COG0389">
    <property type="taxonomic scope" value="Bacteria"/>
</dbReference>
<gene>
    <name evidence="1" type="ordered locus">Swol_1666</name>
</gene>
<dbReference type="STRING" id="335541.Swol_1666"/>
<protein>
    <submittedName>
        <fullName evidence="1">Uncharacterized protein</fullName>
    </submittedName>
</protein>
<proteinExistence type="predicted"/>
<keyword evidence="2" id="KW-1185">Reference proteome</keyword>
<dbReference type="Proteomes" id="UP000001968">
    <property type="component" value="Chromosome"/>
</dbReference>
<dbReference type="AlphaFoldDB" id="Q0AWE0"/>